<dbReference type="OMA" id="IEPPMAS"/>
<feature type="compositionally biased region" description="Low complexity" evidence="4">
    <location>
        <begin position="373"/>
        <end position="395"/>
    </location>
</feature>
<feature type="region of interest" description="Disordered" evidence="4">
    <location>
        <begin position="275"/>
        <end position="412"/>
    </location>
</feature>
<sequence length="736" mass="80426">MVNGAAAVLEPTYHGYVATTQDALILFEACLTGVLHHVPRRPHDRERSHLVRSGSVFIYEENSSGIKRWTDGVTWSPSRILGNFLVYRELDKPFPPGEKKRAMKKGNRRPGQPARPGEPYPRPESNGQSYSPTTPSSAFGDRPAQSDVERALVGSLVDSYGFKDSGLVKKTMSVTVSGVTHHLVSYYSVEDVLKGILSPPSMHEELRFVRPRGELTSKQSFRAPVDDVDTGMENPHDTSQALYGYRPSLVAPSAYGMPNAHSDYYMHGSTYASHPSQTGSISAYPSGPLPLQTSSNPYLPSPSNTSQMGLKPDPDHSSFRTSPYGTAFDSMSQNHLPTTLPPALNTTGLPNSLDRNRSHQTSSPSIYRNASMPSRSLTTDLTSPSDPSPTATSYSRATYNLPGQLDNPSTQSLEQRNIAAASFDPTMPRRDTATISSYYTGGADRQSYYSGVTHSNYPTAQPMSAWTTTAPAQPHMYQSGQFRFTTGGQKRWSGSKNSPEEQPEAGEKKPRLLSKLPGSPGVHENIYTVPNLLTFSRLLAAPAVGYLLVHHHHAAALSLFAYAGITDLIDGYIARRYNLQTVVGTIIDPAADKLLMTISVVCLALNGSMPAWLAILILGRDVGLSISAIYYRWVSLPPPKTMARYWDFSLPSAEVKPTTISKANTALQLLLVGTSMALPVVPAWLTGTWGLHDGMIGLQYLVALTTVWSGLHYLLSRDSVKILTKKDLETLKSKHR</sequence>
<dbReference type="PROSITE" id="PS00379">
    <property type="entry name" value="CDP_ALCOHOL_P_TRANSF"/>
    <property type="match status" value="1"/>
</dbReference>
<dbReference type="GO" id="GO:0016780">
    <property type="term" value="F:phosphotransferase activity, for other substituted phosphate groups"/>
    <property type="evidence" value="ECO:0007669"/>
    <property type="project" value="InterPro"/>
</dbReference>
<dbReference type="GO" id="GO:0016020">
    <property type="term" value="C:membrane"/>
    <property type="evidence" value="ECO:0007669"/>
    <property type="project" value="InterPro"/>
</dbReference>
<dbReference type="PANTHER" id="PTHR28027:SF2">
    <property type="entry name" value="TRANSCRIPTIONAL REGULATOR MIT1"/>
    <property type="match status" value="1"/>
</dbReference>
<evidence type="ECO:0000313" key="6">
    <source>
        <dbReference type="EMBL" id="CRG88792.1"/>
    </source>
</evidence>
<dbReference type="GO" id="GO:0003677">
    <property type="term" value="F:DNA binding"/>
    <property type="evidence" value="ECO:0007669"/>
    <property type="project" value="TreeGrafter"/>
</dbReference>
<name>A0A0U1M039_TALIS</name>
<comment type="similarity">
    <text evidence="1">Belongs to the MIT1/WOR1 family.</text>
</comment>
<keyword evidence="5" id="KW-0812">Transmembrane</keyword>
<evidence type="ECO:0000256" key="3">
    <source>
        <dbReference type="RuleBase" id="RU003750"/>
    </source>
</evidence>
<feature type="compositionally biased region" description="Polar residues" evidence="4">
    <location>
        <begin position="125"/>
        <end position="137"/>
    </location>
</feature>
<evidence type="ECO:0000256" key="5">
    <source>
        <dbReference type="SAM" id="Phobius"/>
    </source>
</evidence>
<feature type="region of interest" description="Disordered" evidence="4">
    <location>
        <begin position="487"/>
        <end position="512"/>
    </location>
</feature>
<dbReference type="EMBL" id="CVMT01000005">
    <property type="protein sequence ID" value="CRG88792.1"/>
    <property type="molecule type" value="Genomic_DNA"/>
</dbReference>
<dbReference type="InterPro" id="IPR048254">
    <property type="entry name" value="CDP_ALCOHOL_P_TRANSF_CS"/>
</dbReference>
<gene>
    <name evidence="6" type="ORF">PISL3812_05827</name>
</gene>
<feature type="compositionally biased region" description="Polar residues" evidence="4">
    <location>
        <begin position="359"/>
        <end position="372"/>
    </location>
</feature>
<evidence type="ECO:0000256" key="4">
    <source>
        <dbReference type="SAM" id="MobiDB-lite"/>
    </source>
</evidence>
<dbReference type="Gene3D" id="1.20.120.1760">
    <property type="match status" value="1"/>
</dbReference>
<dbReference type="PANTHER" id="PTHR28027">
    <property type="entry name" value="TRANSCRIPTIONAL REGULATOR MIT1"/>
    <property type="match status" value="1"/>
</dbReference>
<reference evidence="6 7" key="1">
    <citation type="submission" date="2015-04" db="EMBL/GenBank/DDBJ databases">
        <authorList>
            <person name="Syromyatnikov M.Y."/>
            <person name="Popov V.N."/>
        </authorList>
    </citation>
    <scope>NUCLEOTIDE SEQUENCE [LARGE SCALE GENOMIC DNA]</scope>
    <source>
        <strain evidence="6">WF-38-12</strain>
    </source>
</reference>
<evidence type="ECO:0000313" key="7">
    <source>
        <dbReference type="Proteomes" id="UP000054383"/>
    </source>
</evidence>
<dbReference type="FunFam" id="1.20.120.1760:FF:000017">
    <property type="entry name" value="Phosphatidyl synthase"/>
    <property type="match status" value="1"/>
</dbReference>
<feature type="compositionally biased region" description="Low complexity" evidence="4">
    <location>
        <begin position="336"/>
        <end position="350"/>
    </location>
</feature>
<dbReference type="AlphaFoldDB" id="A0A0U1M039"/>
<feature type="transmembrane region" description="Helical" evidence="5">
    <location>
        <begin position="594"/>
        <end position="618"/>
    </location>
</feature>
<accession>A0A0U1M039</accession>
<feature type="compositionally biased region" description="Polar residues" evidence="4">
    <location>
        <begin position="319"/>
        <end position="335"/>
    </location>
</feature>
<dbReference type="InterPro" id="IPR018608">
    <property type="entry name" value="Gti1/Pac2"/>
</dbReference>
<comment type="similarity">
    <text evidence="3">Belongs to the CDP-alcohol phosphatidyltransferase class-I family.</text>
</comment>
<keyword evidence="2 3" id="KW-0808">Transferase</keyword>
<dbReference type="Pfam" id="PF09729">
    <property type="entry name" value="Gti1_Pac2"/>
    <property type="match status" value="1"/>
</dbReference>
<keyword evidence="7" id="KW-1185">Reference proteome</keyword>
<dbReference type="Proteomes" id="UP000054383">
    <property type="component" value="Unassembled WGS sequence"/>
</dbReference>
<dbReference type="GO" id="GO:0008654">
    <property type="term" value="P:phospholipid biosynthetic process"/>
    <property type="evidence" value="ECO:0007669"/>
    <property type="project" value="InterPro"/>
</dbReference>
<dbReference type="OrthoDB" id="5319641at2759"/>
<evidence type="ECO:0000256" key="1">
    <source>
        <dbReference type="ARBA" id="ARBA00008359"/>
    </source>
</evidence>
<feature type="compositionally biased region" description="Polar residues" evidence="4">
    <location>
        <begin position="291"/>
        <end position="308"/>
    </location>
</feature>
<feature type="region of interest" description="Disordered" evidence="4">
    <location>
        <begin position="219"/>
        <end position="240"/>
    </location>
</feature>
<dbReference type="InterPro" id="IPR043130">
    <property type="entry name" value="CDP-OH_PTrfase_TM_dom"/>
</dbReference>
<dbReference type="Pfam" id="PF01066">
    <property type="entry name" value="CDP-OH_P_transf"/>
    <property type="match status" value="1"/>
</dbReference>
<dbReference type="InterPro" id="IPR000462">
    <property type="entry name" value="CDP-OH_P_trans"/>
</dbReference>
<protein>
    <submittedName>
        <fullName evidence="6">Transcriptional regulator MIT1</fullName>
    </submittedName>
</protein>
<feature type="transmembrane region" description="Helical" evidence="5">
    <location>
        <begin position="697"/>
        <end position="715"/>
    </location>
</feature>
<keyword evidence="5" id="KW-1133">Transmembrane helix</keyword>
<proteinExistence type="inferred from homology"/>
<keyword evidence="5" id="KW-0472">Membrane</keyword>
<organism evidence="6 7">
    <name type="scientific">Talaromyces islandicus</name>
    <name type="common">Penicillium islandicum</name>
    <dbReference type="NCBI Taxonomy" id="28573"/>
    <lineage>
        <taxon>Eukaryota</taxon>
        <taxon>Fungi</taxon>
        <taxon>Dikarya</taxon>
        <taxon>Ascomycota</taxon>
        <taxon>Pezizomycotina</taxon>
        <taxon>Eurotiomycetes</taxon>
        <taxon>Eurotiomycetidae</taxon>
        <taxon>Eurotiales</taxon>
        <taxon>Trichocomaceae</taxon>
        <taxon>Talaromyces</taxon>
        <taxon>Talaromyces sect. Islandici</taxon>
    </lineage>
</organism>
<feature type="region of interest" description="Disordered" evidence="4">
    <location>
        <begin position="96"/>
        <end position="145"/>
    </location>
</feature>
<evidence type="ECO:0000256" key="2">
    <source>
        <dbReference type="ARBA" id="ARBA00022679"/>
    </source>
</evidence>
<feature type="compositionally biased region" description="Polar residues" evidence="4">
    <location>
        <begin position="487"/>
        <end position="497"/>
    </location>
</feature>
<feature type="transmembrane region" description="Helical" evidence="5">
    <location>
        <begin position="666"/>
        <end position="685"/>
    </location>
</feature>